<feature type="non-terminal residue" evidence="5">
    <location>
        <position position="298"/>
    </location>
</feature>
<evidence type="ECO:0000256" key="2">
    <source>
        <dbReference type="SAM" id="MobiDB-lite"/>
    </source>
</evidence>
<dbReference type="InterPro" id="IPR006518">
    <property type="entry name" value="Trypano_RHS"/>
</dbReference>
<evidence type="ECO:0000256" key="1">
    <source>
        <dbReference type="SAM" id="Coils"/>
    </source>
</evidence>
<dbReference type="InterPro" id="IPR056000">
    <property type="entry name" value="DUF7578"/>
</dbReference>
<reference evidence="5 6" key="1">
    <citation type="journal article" date="2012" name="Proc. Natl. Acad. Sci. U.S.A.">
        <title>Antigenic diversity is generated by distinct evolutionary mechanisms in African trypanosome species.</title>
        <authorList>
            <person name="Jackson A.P."/>
            <person name="Berry A."/>
            <person name="Aslett M."/>
            <person name="Allison H.C."/>
            <person name="Burton P."/>
            <person name="Vavrova-Anderson J."/>
            <person name="Brown R."/>
            <person name="Browne H."/>
            <person name="Corton N."/>
            <person name="Hauser H."/>
            <person name="Gamble J."/>
            <person name="Gilderthorp R."/>
            <person name="Marcello L."/>
            <person name="McQuillan J."/>
            <person name="Otto T.D."/>
            <person name="Quail M.A."/>
            <person name="Sanders M.J."/>
            <person name="van Tonder A."/>
            <person name="Ginger M.L."/>
            <person name="Field M.C."/>
            <person name="Barry J.D."/>
            <person name="Hertz-Fowler C."/>
            <person name="Berriman M."/>
        </authorList>
    </citation>
    <scope>NUCLEOTIDE SEQUENCE</scope>
    <source>
        <strain evidence="5 6">Y486</strain>
    </source>
</reference>
<evidence type="ECO:0000259" key="4">
    <source>
        <dbReference type="Pfam" id="PF24466"/>
    </source>
</evidence>
<dbReference type="EMBL" id="CAEX01001249">
    <property type="protein sequence ID" value="CCD18468.1"/>
    <property type="molecule type" value="Genomic_DNA"/>
</dbReference>
<feature type="coiled-coil region" evidence="1">
    <location>
        <begin position="163"/>
        <end position="197"/>
    </location>
</feature>
<organism evidence="5 6">
    <name type="scientific">Trypanosoma vivax (strain Y486)</name>
    <dbReference type="NCBI Taxonomy" id="1055687"/>
    <lineage>
        <taxon>Eukaryota</taxon>
        <taxon>Discoba</taxon>
        <taxon>Euglenozoa</taxon>
        <taxon>Kinetoplastea</taxon>
        <taxon>Metakinetoplastina</taxon>
        <taxon>Trypanosomatida</taxon>
        <taxon>Trypanosomatidae</taxon>
        <taxon>Trypanosoma</taxon>
        <taxon>Duttonella</taxon>
    </lineage>
</organism>
<feature type="domain" description="Retrotransposon hot spot protein N-terminal" evidence="3">
    <location>
        <begin position="206"/>
        <end position="291"/>
    </location>
</feature>
<dbReference type="InterPro" id="IPR046835">
    <property type="entry name" value="RHS_N"/>
</dbReference>
<keyword evidence="1" id="KW-0175">Coiled coil</keyword>
<dbReference type="AlphaFoldDB" id="F9WLS4"/>
<feature type="domain" description="DUF7578" evidence="4">
    <location>
        <begin position="70"/>
        <end position="111"/>
    </location>
</feature>
<evidence type="ECO:0008006" key="7">
    <source>
        <dbReference type="Google" id="ProtNLM"/>
    </source>
</evidence>
<evidence type="ECO:0000313" key="5">
    <source>
        <dbReference type="EMBL" id="CCD18468.1"/>
    </source>
</evidence>
<dbReference type="Pfam" id="PF24466">
    <property type="entry name" value="DUF7578"/>
    <property type="match status" value="1"/>
</dbReference>
<proteinExistence type="predicted"/>
<gene>
    <name evidence="5" type="ORF">TvY486_0011590</name>
</gene>
<evidence type="ECO:0000259" key="3">
    <source>
        <dbReference type="Pfam" id="PF20445"/>
    </source>
</evidence>
<dbReference type="VEuPathDB" id="TriTrypDB:TvY486_0011590"/>
<keyword evidence="6" id="KW-1185">Reference proteome</keyword>
<protein>
    <recommendedName>
        <fullName evidence="7">Retrotransposon hot spot (RHS) protein</fullName>
    </recommendedName>
</protein>
<accession>F9WLS4</accession>
<dbReference type="Pfam" id="PF20445">
    <property type="entry name" value="RHS_N"/>
    <property type="match status" value="1"/>
</dbReference>
<evidence type="ECO:0000313" key="6">
    <source>
        <dbReference type="Proteomes" id="UP000009027"/>
    </source>
</evidence>
<dbReference type="NCBIfam" id="TIGR01631">
    <property type="entry name" value="Trypano_RHS"/>
    <property type="match status" value="1"/>
</dbReference>
<name>F9WLS4_TRYVY</name>
<dbReference type="Proteomes" id="UP000009027">
    <property type="component" value="Unassembled WGS sequence"/>
</dbReference>
<sequence length="298" mass="33084">MAERNQPVLPNEGGGAGEPPLVRARVESVPDPRWMLSSDVADVLLRGVPPPDNVMSLSECLERVGCDERVANGNVKMDVVIQRPELFIPDADLRDMILSLPECQTYALVYKVVPLLRGHRITSVGQWGGADENTDAKRAVKDGLADDGLWNTTRGLLDSAFNVAKDAEEREKERIEKERTEREMERERERVQNIGNVAGKVILGAFESVFEAKWSHVLSGEAGMPLGMRVVDGLPENVWSYADVNHSPLPLEVDREVPRNGNLEIMVLSSEDGWPYTQFRNETRSVNNNAEVGRGGVF</sequence>
<feature type="region of interest" description="Disordered" evidence="2">
    <location>
        <begin position="1"/>
        <end position="21"/>
    </location>
</feature>